<keyword evidence="1" id="KW-0472">Membrane</keyword>
<feature type="transmembrane region" description="Helical" evidence="1">
    <location>
        <begin position="202"/>
        <end position="226"/>
    </location>
</feature>
<proteinExistence type="predicted"/>
<dbReference type="OrthoDB" id="6155811at2759"/>
<feature type="domain" description="Neuropilin C-terminal" evidence="2">
    <location>
        <begin position="190"/>
        <end position="260"/>
    </location>
</feature>
<keyword evidence="1" id="KW-0812">Transmembrane</keyword>
<evidence type="ECO:0000313" key="3">
    <source>
        <dbReference type="EMBL" id="ETE60463.1"/>
    </source>
</evidence>
<accession>V8NFR0</accession>
<comment type="caution">
    <text evidence="3">The sequence shown here is derived from an EMBL/GenBank/DDBJ whole genome shotgun (WGS) entry which is preliminary data.</text>
</comment>
<evidence type="ECO:0000259" key="2">
    <source>
        <dbReference type="Pfam" id="PF11980"/>
    </source>
</evidence>
<keyword evidence="1" id="KW-1133">Transmembrane helix</keyword>
<evidence type="ECO:0000256" key="1">
    <source>
        <dbReference type="SAM" id="Phobius"/>
    </source>
</evidence>
<dbReference type="EMBL" id="AZIM01004651">
    <property type="protein sequence ID" value="ETE60463.1"/>
    <property type="molecule type" value="Genomic_DNA"/>
</dbReference>
<reference evidence="3 4" key="1">
    <citation type="journal article" date="2013" name="Proc. Natl. Acad. Sci. U.S.A.">
        <title>The king cobra genome reveals dynamic gene evolution and adaptation in the snake venom system.</title>
        <authorList>
            <person name="Vonk F.J."/>
            <person name="Casewell N.R."/>
            <person name="Henkel C.V."/>
            <person name="Heimberg A.M."/>
            <person name="Jansen H.J."/>
            <person name="McCleary R.J."/>
            <person name="Kerkkamp H.M."/>
            <person name="Vos R.A."/>
            <person name="Guerreiro I."/>
            <person name="Calvete J.J."/>
            <person name="Wuster W."/>
            <person name="Woods A.E."/>
            <person name="Logan J.M."/>
            <person name="Harrison R.A."/>
            <person name="Castoe T.A."/>
            <person name="de Koning A.P."/>
            <person name="Pollock D.D."/>
            <person name="Yandell M."/>
            <person name="Calderon D."/>
            <person name="Renjifo C."/>
            <person name="Currier R.B."/>
            <person name="Salgado D."/>
            <person name="Pla D."/>
            <person name="Sanz L."/>
            <person name="Hyder A.S."/>
            <person name="Ribeiro J.M."/>
            <person name="Arntzen J.W."/>
            <person name="van den Thillart G.E."/>
            <person name="Boetzer M."/>
            <person name="Pirovano W."/>
            <person name="Dirks R.P."/>
            <person name="Spaink H.P."/>
            <person name="Duboule D."/>
            <person name="McGlinn E."/>
            <person name="Kini R.M."/>
            <person name="Richardson M.K."/>
        </authorList>
    </citation>
    <scope>NUCLEOTIDE SEQUENCE</scope>
    <source>
        <tissue evidence="3">Blood</tissue>
    </source>
</reference>
<feature type="non-terminal residue" evidence="3">
    <location>
        <position position="408"/>
    </location>
</feature>
<dbReference type="Proteomes" id="UP000018936">
    <property type="component" value="Unassembled WGS sequence"/>
</dbReference>
<keyword evidence="4" id="KW-1185">Reference proteome</keyword>
<name>V8NFR0_OPHHA</name>
<feature type="non-terminal residue" evidence="3">
    <location>
        <position position="1"/>
    </location>
</feature>
<evidence type="ECO:0000313" key="4">
    <source>
        <dbReference type="Proteomes" id="UP000018936"/>
    </source>
</evidence>
<sequence>MNELCSTPLSAEVSGSQKAPACVAQLSHGSRASCQKRCEETVSSEITSEQVRPPPVVSGMFKILACIPGTPLAFQTATAAELFIEQALTPVYQFSAVVFVWEAPVDSHVKIKDCTSQISILSCRLTQNSHKSEMTQEGAYLQVAMDFPALEDEVSIHGEDFGENSEDDAINLDRNHTTLSTNSPLTPLVDTEKSWLYTLDPILVTIIAMSSLGVLLGAICAGLLLYCTCYYTSLSSRSSTTLENYNFELYDGIKHKDSKLMYPLSRFIIMVLSGEDIGASQIKDPAIGNLRDIMKTLQPDAPKLMELLQEAMLCLPCCRLSLLCEAKGETFEATGAAGSAIGDVSPNVSLLTALSLMKFSCINSKKREESSRLWKNKGTCGFEGLKLFSKKMEYIQSVDKVGIRLHNA</sequence>
<dbReference type="AlphaFoldDB" id="V8NFR0"/>
<organism evidence="3 4">
    <name type="scientific">Ophiophagus hannah</name>
    <name type="common">King cobra</name>
    <name type="synonym">Naja hannah</name>
    <dbReference type="NCBI Taxonomy" id="8665"/>
    <lineage>
        <taxon>Eukaryota</taxon>
        <taxon>Metazoa</taxon>
        <taxon>Chordata</taxon>
        <taxon>Craniata</taxon>
        <taxon>Vertebrata</taxon>
        <taxon>Euteleostomi</taxon>
        <taxon>Lepidosauria</taxon>
        <taxon>Squamata</taxon>
        <taxon>Bifurcata</taxon>
        <taxon>Unidentata</taxon>
        <taxon>Episquamata</taxon>
        <taxon>Toxicofera</taxon>
        <taxon>Serpentes</taxon>
        <taxon>Colubroidea</taxon>
        <taxon>Elapidae</taxon>
        <taxon>Elapinae</taxon>
        <taxon>Ophiophagus</taxon>
    </lineage>
</organism>
<dbReference type="InterPro" id="IPR022579">
    <property type="entry name" value="Neuropilin_C"/>
</dbReference>
<dbReference type="Pfam" id="PF11980">
    <property type="entry name" value="DUF3481"/>
    <property type="match status" value="1"/>
</dbReference>
<protein>
    <recommendedName>
        <fullName evidence="2">Neuropilin C-terminal domain-containing protein</fullName>
    </recommendedName>
</protein>
<gene>
    <name evidence="3" type="ORF">L345_13795</name>
</gene>